<gene>
    <name evidence="5" type="ORF">SLNWT_3383</name>
</gene>
<feature type="region of interest" description="Disordered" evidence="3">
    <location>
        <begin position="1"/>
        <end position="23"/>
    </location>
</feature>
<dbReference type="PANTHER" id="PTHR45833:SF1">
    <property type="entry name" value="METHIONINE SYNTHASE"/>
    <property type="match status" value="1"/>
</dbReference>
<accession>A0A0B5EQ65</accession>
<dbReference type="SUPFAM" id="SSF52242">
    <property type="entry name" value="Cobalamin (vitamin B12)-binding domain"/>
    <property type="match status" value="1"/>
</dbReference>
<dbReference type="GO" id="GO:0005829">
    <property type="term" value="C:cytosol"/>
    <property type="evidence" value="ECO:0007669"/>
    <property type="project" value="TreeGrafter"/>
</dbReference>
<dbReference type="InterPro" id="IPR050554">
    <property type="entry name" value="Met_Synthase/Corrinoid"/>
</dbReference>
<dbReference type="GO" id="GO:0046653">
    <property type="term" value="P:tetrahydrofolate metabolic process"/>
    <property type="evidence" value="ECO:0007669"/>
    <property type="project" value="TreeGrafter"/>
</dbReference>
<dbReference type="KEGG" id="sals:SLNWT_3383"/>
<evidence type="ECO:0000313" key="6">
    <source>
        <dbReference type="Proteomes" id="UP000031523"/>
    </source>
</evidence>
<evidence type="ECO:0000256" key="1">
    <source>
        <dbReference type="ARBA" id="ARBA00022723"/>
    </source>
</evidence>
<evidence type="ECO:0000259" key="4">
    <source>
        <dbReference type="PROSITE" id="PS51332"/>
    </source>
</evidence>
<dbReference type="Gene3D" id="3.40.50.280">
    <property type="entry name" value="Cobalamin-binding domain"/>
    <property type="match status" value="1"/>
</dbReference>
<dbReference type="InterPro" id="IPR006158">
    <property type="entry name" value="Cobalamin-bd"/>
</dbReference>
<protein>
    <submittedName>
        <fullName evidence="5">Cobalamin B12-binding domain protein</fullName>
    </submittedName>
</protein>
<feature type="compositionally biased region" description="Basic and acidic residues" evidence="3">
    <location>
        <begin position="379"/>
        <end position="389"/>
    </location>
</feature>
<dbReference type="GO" id="GO:0046872">
    <property type="term" value="F:metal ion binding"/>
    <property type="evidence" value="ECO:0007669"/>
    <property type="project" value="UniProtKB-KW"/>
</dbReference>
<dbReference type="AlphaFoldDB" id="A0A0B5EQ65"/>
<dbReference type="GO" id="GO:0008705">
    <property type="term" value="F:methionine synthase activity"/>
    <property type="evidence" value="ECO:0007669"/>
    <property type="project" value="TreeGrafter"/>
</dbReference>
<proteinExistence type="predicted"/>
<dbReference type="EMBL" id="CP010519">
    <property type="protein sequence ID" value="AJE83759.1"/>
    <property type="molecule type" value="Genomic_DNA"/>
</dbReference>
<feature type="domain" description="B12-binding" evidence="4">
    <location>
        <begin position="112"/>
        <end position="238"/>
    </location>
</feature>
<feature type="region of interest" description="Disordered" evidence="3">
    <location>
        <begin position="365"/>
        <end position="389"/>
    </location>
</feature>
<dbReference type="Proteomes" id="UP000031523">
    <property type="component" value="Chromosome"/>
</dbReference>
<organism evidence="5 6">
    <name type="scientific">Streptomyces albus (strain ATCC 21838 / DSM 41398 / FERM P-419 / JCM 4703 / NBRC 107858)</name>
    <dbReference type="NCBI Taxonomy" id="1081613"/>
    <lineage>
        <taxon>Bacteria</taxon>
        <taxon>Bacillati</taxon>
        <taxon>Actinomycetota</taxon>
        <taxon>Actinomycetes</taxon>
        <taxon>Kitasatosporales</taxon>
        <taxon>Streptomycetaceae</taxon>
        <taxon>Streptomyces</taxon>
    </lineage>
</organism>
<keyword evidence="2" id="KW-0170">Cobalt</keyword>
<name>A0A0B5EQ65_STRA4</name>
<keyword evidence="1" id="KW-0479">Metal-binding</keyword>
<feature type="compositionally biased region" description="Low complexity" evidence="3">
    <location>
        <begin position="8"/>
        <end position="23"/>
    </location>
</feature>
<dbReference type="InterPro" id="IPR036594">
    <property type="entry name" value="Meth_synthase_dom"/>
</dbReference>
<dbReference type="Gene3D" id="1.10.1240.10">
    <property type="entry name" value="Methionine synthase domain"/>
    <property type="match status" value="1"/>
</dbReference>
<sequence>MSTGPRTAGPAGAPHSPPAGADGLEAARTRLWDAVRVRDAEGAVAAVHAPLEQGYDLESVLLDVIAPVQARVGREWAGNRMTVAEEHAATALNDRVVGALSAHPAARPGAPRGRVAVACVDGEWHALPARLLAEVLRLRGWEVDFLGAHVPSAHLVDHLHTTGPDAVALSSSLATRLPTAHAAVTACQAIGVPVLVGGAAFGAEGQYARLIGADAWAPDARGAAGLLAAGLPRPVPKGAGQPVDALPYLADQEYTMVGRTRPRLVRQVMGGLETRFPAMAEYGSAQRQRTAEDLAHVVDFLAAALYTDDDRLFGDFLVWTAGVLNSRGVPDRSLDPALELLAGILQDFPRSNRILAAGLKSLAAARGTADGSPPTGRTTENHPETEEPV</sequence>
<dbReference type="PANTHER" id="PTHR45833">
    <property type="entry name" value="METHIONINE SYNTHASE"/>
    <property type="match status" value="1"/>
</dbReference>
<dbReference type="GO" id="GO:0050667">
    <property type="term" value="P:homocysteine metabolic process"/>
    <property type="evidence" value="ECO:0007669"/>
    <property type="project" value="TreeGrafter"/>
</dbReference>
<evidence type="ECO:0000256" key="2">
    <source>
        <dbReference type="ARBA" id="ARBA00023285"/>
    </source>
</evidence>
<dbReference type="Pfam" id="PF02607">
    <property type="entry name" value="B12-binding_2"/>
    <property type="match status" value="1"/>
</dbReference>
<dbReference type="GO" id="GO:0031419">
    <property type="term" value="F:cobalamin binding"/>
    <property type="evidence" value="ECO:0007669"/>
    <property type="project" value="InterPro"/>
</dbReference>
<dbReference type="InterPro" id="IPR003759">
    <property type="entry name" value="Cbl-bd_cap"/>
</dbReference>
<keyword evidence="6" id="KW-1185">Reference proteome</keyword>
<evidence type="ECO:0000256" key="3">
    <source>
        <dbReference type="SAM" id="MobiDB-lite"/>
    </source>
</evidence>
<reference evidence="5 6" key="1">
    <citation type="submission" date="2015-01" db="EMBL/GenBank/DDBJ databases">
        <title>Enhanced salinomycin production by adjusting the supply of polyketide extender units in Streptomyce albus DSM 41398.</title>
        <authorList>
            <person name="Lu C."/>
        </authorList>
    </citation>
    <scope>NUCLEOTIDE SEQUENCE [LARGE SCALE GENOMIC DNA]</scope>
    <source>
        <strain evidence="6">ATCC 21838 / DSM 41398 / FERM P-419 / JCM 4703 / NBRC 107858</strain>
    </source>
</reference>
<evidence type="ECO:0000313" key="5">
    <source>
        <dbReference type="EMBL" id="AJE83759.1"/>
    </source>
</evidence>
<dbReference type="InterPro" id="IPR036724">
    <property type="entry name" value="Cobalamin-bd_sf"/>
</dbReference>
<dbReference type="Pfam" id="PF02310">
    <property type="entry name" value="B12-binding"/>
    <property type="match status" value="1"/>
</dbReference>
<dbReference type="PROSITE" id="PS51332">
    <property type="entry name" value="B12_BINDING"/>
    <property type="match status" value="1"/>
</dbReference>